<protein>
    <submittedName>
        <fullName evidence="1">Uncharacterized protein</fullName>
    </submittedName>
</protein>
<sequence length="78" mass="8583">MEESVRIVEFDDLAKGQPWLFFAASGYDLGNFLLGCLGVLTVAAQFILLEVAVLSNEIAAGIFIPFYLALNITVFPWL</sequence>
<accession>A0ACA9TI86</accession>
<evidence type="ECO:0000313" key="1">
    <source>
        <dbReference type="EMBL" id="CAG9940613.1"/>
    </source>
</evidence>
<organism evidence="1 2">
    <name type="scientific">Clonostachys rosea f. rosea IK726</name>
    <dbReference type="NCBI Taxonomy" id="1349383"/>
    <lineage>
        <taxon>Eukaryota</taxon>
        <taxon>Fungi</taxon>
        <taxon>Dikarya</taxon>
        <taxon>Ascomycota</taxon>
        <taxon>Pezizomycotina</taxon>
        <taxon>Sordariomycetes</taxon>
        <taxon>Hypocreomycetidae</taxon>
        <taxon>Hypocreales</taxon>
        <taxon>Bionectriaceae</taxon>
        <taxon>Clonostachys</taxon>
    </lineage>
</organism>
<comment type="caution">
    <text evidence="1">The sequence shown here is derived from an EMBL/GenBank/DDBJ whole genome shotgun (WGS) entry which is preliminary data.</text>
</comment>
<proteinExistence type="predicted"/>
<name>A0ACA9TI86_BIOOC</name>
<gene>
    <name evidence="1" type="ORF">CRV2_00002028</name>
</gene>
<reference evidence="1" key="2">
    <citation type="submission" date="2021-10" db="EMBL/GenBank/DDBJ databases">
        <authorList>
            <person name="Piombo E."/>
        </authorList>
    </citation>
    <scope>NUCLEOTIDE SEQUENCE</scope>
</reference>
<dbReference type="EMBL" id="CADEHS020000005">
    <property type="protein sequence ID" value="CAG9940613.1"/>
    <property type="molecule type" value="Genomic_DNA"/>
</dbReference>
<keyword evidence="2" id="KW-1185">Reference proteome</keyword>
<dbReference type="Proteomes" id="UP000836387">
    <property type="component" value="Unassembled WGS sequence"/>
</dbReference>
<evidence type="ECO:0000313" key="2">
    <source>
        <dbReference type="Proteomes" id="UP000836387"/>
    </source>
</evidence>
<reference evidence="1" key="1">
    <citation type="submission" date="2020-04" db="EMBL/GenBank/DDBJ databases">
        <authorList>
            <person name="Broberg M."/>
        </authorList>
    </citation>
    <scope>NUCLEOTIDE SEQUENCE</scope>
</reference>